<evidence type="ECO:0000313" key="1">
    <source>
        <dbReference type="EMBL" id="MDZ5606023.1"/>
    </source>
</evidence>
<organism evidence="1 2">
    <name type="scientific">Bacillus bingmayongensis</name>
    <dbReference type="NCBI Taxonomy" id="1150157"/>
    <lineage>
        <taxon>Bacteria</taxon>
        <taxon>Bacillati</taxon>
        <taxon>Bacillota</taxon>
        <taxon>Bacilli</taxon>
        <taxon>Bacillales</taxon>
        <taxon>Bacillaceae</taxon>
        <taxon>Bacillus</taxon>
    </lineage>
</organism>
<dbReference type="NCBIfam" id="NF038161">
    <property type="entry name" value="lant_II_LchA2"/>
    <property type="match status" value="1"/>
</dbReference>
<dbReference type="EMBL" id="JAXOVW010000003">
    <property type="protein sequence ID" value="MDZ5606023.1"/>
    <property type="molecule type" value="Genomic_DNA"/>
</dbReference>
<reference evidence="2" key="1">
    <citation type="submission" date="2023-11" db="EMBL/GenBank/DDBJ databases">
        <title>Genome Sequence of Bacillus pseudomycoides stain BUPM19.</title>
        <authorList>
            <person name="Farhat A."/>
        </authorList>
    </citation>
    <scope>NUCLEOTIDE SEQUENCE [LARGE SCALE GENOMIC DNA]</scope>
    <source>
        <strain evidence="2">BUPM19</strain>
    </source>
</reference>
<accession>A0ABU5JRF9</accession>
<dbReference type="RefSeq" id="WP_016132309.1">
    <property type="nucleotide sequence ID" value="NZ_JAXOVW010000003.1"/>
</dbReference>
<gene>
    <name evidence="1" type="ORF">U2I54_02550</name>
</gene>
<evidence type="ECO:0000313" key="2">
    <source>
        <dbReference type="Proteomes" id="UP001291930"/>
    </source>
</evidence>
<comment type="caution">
    <text evidence="1">The sequence shown here is derived from an EMBL/GenBank/DDBJ whole genome shotgun (WGS) entry which is preliminary data.</text>
</comment>
<name>A0ABU5JRF9_9BACI</name>
<dbReference type="Proteomes" id="UP001291930">
    <property type="component" value="Unassembled WGS sequence"/>
</dbReference>
<protein>
    <submittedName>
        <fullName evidence="1">Class II lanthipeptide, LchA2/BrtA2 family</fullName>
    </submittedName>
</protein>
<proteinExistence type="predicted"/>
<sequence>MSYNGLEEVVEQELMDLAGGNDESQPQALTPTTITIPISLWGCPTTSCASIVSSCN</sequence>
<keyword evidence="2" id="KW-1185">Reference proteome</keyword>